<feature type="compositionally biased region" description="Low complexity" evidence="1">
    <location>
        <begin position="37"/>
        <end position="46"/>
    </location>
</feature>
<feature type="region of interest" description="Disordered" evidence="1">
    <location>
        <begin position="1"/>
        <end position="59"/>
    </location>
</feature>
<accession>A0AAE1KXB3</accession>
<dbReference type="AlphaFoldDB" id="A0AAE1KXB3"/>
<dbReference type="Proteomes" id="UP001286313">
    <property type="component" value="Unassembled WGS sequence"/>
</dbReference>
<evidence type="ECO:0000313" key="3">
    <source>
        <dbReference type="Proteomes" id="UP001286313"/>
    </source>
</evidence>
<proteinExistence type="predicted"/>
<evidence type="ECO:0000313" key="2">
    <source>
        <dbReference type="EMBL" id="KAK3887242.1"/>
    </source>
</evidence>
<reference evidence="2" key="1">
    <citation type="submission" date="2023-10" db="EMBL/GenBank/DDBJ databases">
        <title>Genome assemblies of two species of porcelain crab, Petrolisthes cinctipes and Petrolisthes manimaculis (Anomura: Porcellanidae).</title>
        <authorList>
            <person name="Angst P."/>
        </authorList>
    </citation>
    <scope>NUCLEOTIDE SEQUENCE</scope>
    <source>
        <strain evidence="2">PB745_01</strain>
        <tissue evidence="2">Gill</tissue>
    </source>
</reference>
<gene>
    <name evidence="2" type="ORF">Pcinc_008638</name>
</gene>
<name>A0AAE1KXB3_PETCI</name>
<organism evidence="2 3">
    <name type="scientific">Petrolisthes cinctipes</name>
    <name type="common">Flat porcelain crab</name>
    <dbReference type="NCBI Taxonomy" id="88211"/>
    <lineage>
        <taxon>Eukaryota</taxon>
        <taxon>Metazoa</taxon>
        <taxon>Ecdysozoa</taxon>
        <taxon>Arthropoda</taxon>
        <taxon>Crustacea</taxon>
        <taxon>Multicrustacea</taxon>
        <taxon>Malacostraca</taxon>
        <taxon>Eumalacostraca</taxon>
        <taxon>Eucarida</taxon>
        <taxon>Decapoda</taxon>
        <taxon>Pleocyemata</taxon>
        <taxon>Anomura</taxon>
        <taxon>Galatheoidea</taxon>
        <taxon>Porcellanidae</taxon>
        <taxon>Petrolisthes</taxon>
    </lineage>
</organism>
<evidence type="ECO:0000256" key="1">
    <source>
        <dbReference type="SAM" id="MobiDB-lite"/>
    </source>
</evidence>
<protein>
    <submittedName>
        <fullName evidence="2">Uncharacterized protein</fullName>
    </submittedName>
</protein>
<keyword evidence="3" id="KW-1185">Reference proteome</keyword>
<sequence>MTNFEEMQAKSKKNKNRRLAWGTAVLPQGQSKRRSESALSTSSANSVDPGKGIPPHRPLYIRRPSLLTTRTPCSILTLSLGRKGRCLYCWHPC</sequence>
<comment type="caution">
    <text evidence="2">The sequence shown here is derived from an EMBL/GenBank/DDBJ whole genome shotgun (WGS) entry which is preliminary data.</text>
</comment>
<dbReference type="EMBL" id="JAWQEG010000642">
    <property type="protein sequence ID" value="KAK3887242.1"/>
    <property type="molecule type" value="Genomic_DNA"/>
</dbReference>